<dbReference type="InterPro" id="IPR013525">
    <property type="entry name" value="ABC2_TM"/>
</dbReference>
<evidence type="ECO:0000256" key="8">
    <source>
        <dbReference type="ARBA" id="ARBA00023136"/>
    </source>
</evidence>
<evidence type="ECO:0000256" key="4">
    <source>
        <dbReference type="ARBA" id="ARBA00022692"/>
    </source>
</evidence>
<dbReference type="InterPro" id="IPR003593">
    <property type="entry name" value="AAA+_ATPase"/>
</dbReference>
<evidence type="ECO:0000256" key="6">
    <source>
        <dbReference type="ARBA" id="ARBA00022840"/>
    </source>
</evidence>
<reference evidence="10" key="1">
    <citation type="submission" date="2021-02" db="EMBL/GenBank/DDBJ databases">
        <authorList>
            <person name="Nowell W R."/>
        </authorList>
    </citation>
    <scope>NUCLEOTIDE SEQUENCE</scope>
</reference>
<feature type="domain" description="ABC transporter" evidence="9">
    <location>
        <begin position="2"/>
        <end position="235"/>
    </location>
</feature>
<dbReference type="SMART" id="SM00382">
    <property type="entry name" value="AAA"/>
    <property type="match status" value="1"/>
</dbReference>
<dbReference type="EMBL" id="CAJNOH010000038">
    <property type="protein sequence ID" value="CAF0793849.1"/>
    <property type="molecule type" value="Genomic_DNA"/>
</dbReference>
<dbReference type="SUPFAM" id="SSF52540">
    <property type="entry name" value="P-loop containing nucleoside triphosphate hydrolases"/>
    <property type="match status" value="1"/>
</dbReference>
<evidence type="ECO:0000313" key="11">
    <source>
        <dbReference type="Proteomes" id="UP000663854"/>
    </source>
</evidence>
<dbReference type="Pfam" id="PF13761">
    <property type="entry name" value="DUF4166"/>
    <property type="match status" value="1"/>
</dbReference>
<dbReference type="Proteomes" id="UP000663854">
    <property type="component" value="Unassembled WGS sequence"/>
</dbReference>
<keyword evidence="4" id="KW-0812">Transmembrane</keyword>
<protein>
    <recommendedName>
        <fullName evidence="9">ABC transporter domain-containing protein</fullName>
    </recommendedName>
</protein>
<keyword evidence="5" id="KW-0547">Nucleotide-binding</keyword>
<dbReference type="Pfam" id="PF01061">
    <property type="entry name" value="ABC2_membrane"/>
    <property type="match status" value="1"/>
</dbReference>
<evidence type="ECO:0000313" key="10">
    <source>
        <dbReference type="EMBL" id="CAF0793849.1"/>
    </source>
</evidence>
<dbReference type="InterPro" id="IPR027417">
    <property type="entry name" value="P-loop_NTPase"/>
</dbReference>
<name>A0A813SFF9_9BILA</name>
<keyword evidence="8" id="KW-0472">Membrane</keyword>
<dbReference type="GO" id="GO:0016887">
    <property type="term" value="F:ATP hydrolysis activity"/>
    <property type="evidence" value="ECO:0007669"/>
    <property type="project" value="InterPro"/>
</dbReference>
<dbReference type="InterPro" id="IPR025311">
    <property type="entry name" value="DUF4166"/>
</dbReference>
<dbReference type="Gene3D" id="3.40.50.300">
    <property type="entry name" value="P-loop containing nucleotide triphosphate hydrolases"/>
    <property type="match status" value="1"/>
</dbReference>
<comment type="caution">
    <text evidence="10">The sequence shown here is derived from an EMBL/GenBank/DDBJ whole genome shotgun (WGS) entry which is preliminary data.</text>
</comment>
<dbReference type="PANTHER" id="PTHR48041">
    <property type="entry name" value="ABC TRANSPORTER G FAMILY MEMBER 28"/>
    <property type="match status" value="1"/>
</dbReference>
<evidence type="ECO:0000256" key="2">
    <source>
        <dbReference type="ARBA" id="ARBA00005814"/>
    </source>
</evidence>
<keyword evidence="3" id="KW-0813">Transport</keyword>
<evidence type="ECO:0000259" key="9">
    <source>
        <dbReference type="PROSITE" id="PS50893"/>
    </source>
</evidence>
<dbReference type="AlphaFoldDB" id="A0A813SFF9"/>
<evidence type="ECO:0000256" key="1">
    <source>
        <dbReference type="ARBA" id="ARBA00004141"/>
    </source>
</evidence>
<dbReference type="GO" id="GO:0005524">
    <property type="term" value="F:ATP binding"/>
    <property type="evidence" value="ECO:0007669"/>
    <property type="project" value="UniProtKB-KW"/>
</dbReference>
<dbReference type="CDD" id="cd03213">
    <property type="entry name" value="ABCG_EPDR"/>
    <property type="match status" value="1"/>
</dbReference>
<organism evidence="10 11">
    <name type="scientific">Rotaria sordida</name>
    <dbReference type="NCBI Taxonomy" id="392033"/>
    <lineage>
        <taxon>Eukaryota</taxon>
        <taxon>Metazoa</taxon>
        <taxon>Spiralia</taxon>
        <taxon>Gnathifera</taxon>
        <taxon>Rotifera</taxon>
        <taxon>Eurotatoria</taxon>
        <taxon>Bdelloidea</taxon>
        <taxon>Philodinida</taxon>
        <taxon>Philodinidae</taxon>
        <taxon>Rotaria</taxon>
    </lineage>
</organism>
<evidence type="ECO:0000256" key="7">
    <source>
        <dbReference type="ARBA" id="ARBA00022989"/>
    </source>
</evidence>
<dbReference type="GO" id="GO:0005886">
    <property type="term" value="C:plasma membrane"/>
    <property type="evidence" value="ECO:0007669"/>
    <property type="project" value="TreeGrafter"/>
</dbReference>
<dbReference type="PROSITE" id="PS50893">
    <property type="entry name" value="ABC_TRANSPORTER_2"/>
    <property type="match status" value="1"/>
</dbReference>
<dbReference type="Pfam" id="PF19055">
    <property type="entry name" value="ABC2_membrane_7"/>
    <property type="match status" value="1"/>
</dbReference>
<dbReference type="InterPro" id="IPR043926">
    <property type="entry name" value="ABCG_dom"/>
</dbReference>
<keyword evidence="6" id="KW-0067">ATP-binding</keyword>
<dbReference type="InterPro" id="IPR003439">
    <property type="entry name" value="ABC_transporter-like_ATP-bd"/>
</dbReference>
<proteinExistence type="inferred from homology"/>
<gene>
    <name evidence="10" type="ORF">PYM288_LOCUS4271</name>
</gene>
<evidence type="ECO:0000256" key="3">
    <source>
        <dbReference type="ARBA" id="ARBA00022448"/>
    </source>
</evidence>
<dbReference type="PANTHER" id="PTHR48041:SF116">
    <property type="entry name" value="PROTEIN BROWN"/>
    <property type="match status" value="1"/>
</dbReference>
<evidence type="ECO:0000256" key="5">
    <source>
        <dbReference type="ARBA" id="ARBA00022741"/>
    </source>
</evidence>
<keyword evidence="7" id="KW-1133">Transmembrane helix</keyword>
<sequence length="918" mass="102949">MWSQISLCKAAPKKQILFDVSGTFKPGPTGCGKTTLLDILADRKDRRTYEGCVLMNGHPRPISSVFRYMVGYVVQDDIFSGTLTVRENLLFSANLRLPQSVTVGERLERVDKIIEQLGLSECANTRMGTESKRGISGGERKRTCIAMEMVLSPIILFLDEPTTGLDAATACNVIKCLHDLSRKGCTIVFSIHQPRYSIFELFDTLLLMSHGRIVYLGLSTDMLSYFDKQGLLCKEHDNPADFALDILTEETDDSTTKDLYENYLRSPMHISTLAVSLNRSFTSEVPRIVQRGRSFACQFLYVSQRILRNARRNWQPYFWQNICAVLLGLLTGLLYYKTPQTSGSSVKNRLGCIFFVVANQIFSTATALEPFIKERALFIHEYVSGYYSRSIKHAEELCNKLRGSAATIRALHFDRDNSDIEKQLQFIQPDLIVDASGPFQSYAKDPYRVIKACLTTSINYLDFADGSTFVQGVTQFNAQAKANNIYILSGVSTCPLLTAAVVRRLAKGLTRIHSIKGGIAPSPYADVGLNVIRAISSYSGQRVTLVRRGQLTFSYAMTETMRYTICPPGHLPLSNRRFSLVDVPDLKILPDLWPNLDSIWIGAGTVPEILHRILNGLAWLVRWRLIPSLTPFASLFHWTMNLVRWGEHRGGMFISIEGSDREGQKQERSWHLLAEGDAGPFIPSMGIEAIVRRILDGKKPASGARAATMDLELDDYERIFQNHTIYTGQCDSIKTNSSSESPSLYQQLLGQAWNHLPQSLQTLHSKKIVKVAGVAQVERGASIVSRCVATLVGFPKSGKNVPVQVVFQRETNGELWTRSFAKKSFSSWQMKGSGHSDRLLMERFGPFTFGLALVTTPGKLHLIVRSWTLFGIRLPAFLAPYGDSYECDHDGRFCFHVEIKHILTGLIVRYHGWLVPNV</sequence>
<dbReference type="Pfam" id="PF00005">
    <property type="entry name" value="ABC_tran"/>
    <property type="match status" value="1"/>
</dbReference>
<accession>A0A813SFF9</accession>
<comment type="similarity">
    <text evidence="2">Belongs to the ABC transporter superfamily. ABCG family. Eye pigment precursor importer (TC 3.A.1.204) subfamily.</text>
</comment>
<dbReference type="Gene3D" id="3.40.50.720">
    <property type="entry name" value="NAD(P)-binding Rossmann-like Domain"/>
    <property type="match status" value="1"/>
</dbReference>
<dbReference type="GO" id="GO:0140359">
    <property type="term" value="F:ABC-type transporter activity"/>
    <property type="evidence" value="ECO:0007669"/>
    <property type="project" value="InterPro"/>
</dbReference>
<dbReference type="InterPro" id="IPR050352">
    <property type="entry name" value="ABCG_transporters"/>
</dbReference>
<comment type="subcellular location">
    <subcellularLocation>
        <location evidence="1">Membrane</location>
        <topology evidence="1">Multi-pass membrane protein</topology>
    </subcellularLocation>
</comment>